<dbReference type="Gene3D" id="3.30.360.10">
    <property type="entry name" value="Dihydrodipicolinate Reductase, domain 2"/>
    <property type="match status" value="1"/>
</dbReference>
<dbReference type="NCBIfam" id="NF006139">
    <property type="entry name" value="PRK08289.1"/>
    <property type="match status" value="1"/>
</dbReference>
<dbReference type="Pfam" id="PF02800">
    <property type="entry name" value="Gp_dh_C"/>
    <property type="match status" value="1"/>
</dbReference>
<dbReference type="GO" id="GO:0051287">
    <property type="term" value="F:NAD binding"/>
    <property type="evidence" value="ECO:0007669"/>
    <property type="project" value="InterPro"/>
</dbReference>
<protein>
    <recommendedName>
        <fullName evidence="1">Glyceraldehyde 3-phosphate dehydrogenase NAD(P) binding domain-containing protein</fullName>
    </recommendedName>
</protein>
<proteinExistence type="predicted"/>
<gene>
    <name evidence="2" type="ORF">SSP0437_LOCUS9510</name>
</gene>
<dbReference type="InterPro" id="IPR020829">
    <property type="entry name" value="GlycerAld_3-P_DH_cat"/>
</dbReference>
<sequence>MPGVKRSASDMALSSSGAELDTWIAQEAKAEQMIPLIGTLYRDCSSFVSVFGRSIVNVSVIDIIRAHNASKYVLSQNPALRDSSSTAVSVVSKKGNRRIDSTSARLDVFDTFPILEELVRARVRGARIDLGRLSLAYSAARDAGEQHARTSLRSFLQHHFLEAHEASLVAREATAPATAHPIVLYGFGRIGRLLARLLIEKTGGGEKLLLRAIVVRSVGDLGKRASLLRRDSVHGKFRGEIRVDYEAKHLIVNGNRVMFIEASDPTSIDYTQHGIENAILIDNTGVWRDAKGLGLHLKAKGIAKVILTAPSKNAAEVPNVVMGVNDAEVIPSPEEGSTPDSVFANTPALLATGSCTTNAVSPLLLAIAERWGAIRQVDLITVHAYTNDQNLVDNMHKKERRGRAACANAVLTETGASKAVGEVIPALQGRVTAQAIRVPIPCVSLAMLAIQLEDMPEGLTVSHVNQHLQQVSLYGPLHRQIDYSSSSEVATSDFVGSRSAAVVDSESTRVLNNTIHIAAYYDNEFGFSAQVIRMVQRMSGVELKHPKLPAESFPLFPTF</sequence>
<dbReference type="PANTHER" id="PTHR43454">
    <property type="entry name" value="GLYCERALDEHYDE-3-PHOSPHATE DEHYDROGENASE"/>
    <property type="match status" value="1"/>
</dbReference>
<dbReference type="GO" id="GO:0016620">
    <property type="term" value="F:oxidoreductase activity, acting on the aldehyde or oxo group of donors, NAD or NADP as acceptor"/>
    <property type="evidence" value="ECO:0007669"/>
    <property type="project" value="InterPro"/>
</dbReference>
<dbReference type="CDD" id="cd05214">
    <property type="entry name" value="GAPDH_I_N"/>
    <property type="match status" value="1"/>
</dbReference>
<dbReference type="SUPFAM" id="SSF55347">
    <property type="entry name" value="Glyceraldehyde-3-phosphate dehydrogenase-like, C-terminal domain"/>
    <property type="match status" value="1"/>
</dbReference>
<dbReference type="Pfam" id="PF00044">
    <property type="entry name" value="Gp_dh_N"/>
    <property type="match status" value="1"/>
</dbReference>
<dbReference type="Gene3D" id="3.40.50.720">
    <property type="entry name" value="NAD(P)-binding Rossmann-like Domain"/>
    <property type="match status" value="1"/>
</dbReference>
<evidence type="ECO:0000259" key="1">
    <source>
        <dbReference type="SMART" id="SM00846"/>
    </source>
</evidence>
<evidence type="ECO:0000313" key="2">
    <source>
        <dbReference type="EMBL" id="CAD9303571.1"/>
    </source>
</evidence>
<dbReference type="InterPro" id="IPR036291">
    <property type="entry name" value="NAD(P)-bd_dom_sf"/>
</dbReference>
<dbReference type="EMBL" id="HBGL01012171">
    <property type="protein sequence ID" value="CAD9303571.1"/>
    <property type="molecule type" value="Transcribed_RNA"/>
</dbReference>
<name>A0A7S1VNE3_9EUKA</name>
<dbReference type="SUPFAM" id="SSF51735">
    <property type="entry name" value="NAD(P)-binding Rossmann-fold domains"/>
    <property type="match status" value="1"/>
</dbReference>
<dbReference type="PANTHER" id="PTHR43454:SF1">
    <property type="entry name" value="GLYCERALDEHYDE 3-PHOSPHATE DEHYDROGENASE NAD(P) BINDING DOMAIN-CONTAINING PROTEIN"/>
    <property type="match status" value="1"/>
</dbReference>
<organism evidence="2">
    <name type="scientific">Sexangularia sp. CB-2014</name>
    <dbReference type="NCBI Taxonomy" id="1486929"/>
    <lineage>
        <taxon>Eukaryota</taxon>
        <taxon>Amoebozoa</taxon>
        <taxon>Tubulinea</taxon>
        <taxon>Elardia</taxon>
        <taxon>Arcellinida</taxon>
        <taxon>Arcellinida incertae sedis</taxon>
        <taxon>Sexangularia</taxon>
    </lineage>
</organism>
<feature type="domain" description="Glyceraldehyde 3-phosphate dehydrogenase NAD(P) binding" evidence="1">
    <location>
        <begin position="180"/>
        <end position="333"/>
    </location>
</feature>
<dbReference type="InterPro" id="IPR020828">
    <property type="entry name" value="GlycerAld_3-P_DH_NAD(P)-bd"/>
</dbReference>
<dbReference type="AlphaFoldDB" id="A0A7S1VNE3"/>
<accession>A0A7S1VNE3</accession>
<reference evidence="2" key="1">
    <citation type="submission" date="2021-01" db="EMBL/GenBank/DDBJ databases">
        <authorList>
            <person name="Corre E."/>
            <person name="Pelletier E."/>
            <person name="Niang G."/>
            <person name="Scheremetjew M."/>
            <person name="Finn R."/>
            <person name="Kale V."/>
            <person name="Holt S."/>
            <person name="Cochrane G."/>
            <person name="Meng A."/>
            <person name="Brown T."/>
            <person name="Cohen L."/>
        </authorList>
    </citation>
    <scope>NUCLEOTIDE SEQUENCE</scope>
    <source>
        <strain evidence="2">ATCC 50979</strain>
    </source>
</reference>
<dbReference type="SMART" id="SM00846">
    <property type="entry name" value="Gp_dh_N"/>
    <property type="match status" value="1"/>
</dbReference>